<comment type="caution">
    <text evidence="2">The sequence shown here is derived from an EMBL/GenBank/DDBJ whole genome shotgun (WGS) entry which is preliminary data.</text>
</comment>
<reference evidence="2" key="1">
    <citation type="submission" date="2023-05" db="EMBL/GenBank/DDBJ databases">
        <authorList>
            <person name="Stuckert A."/>
        </authorList>
    </citation>
    <scope>NUCLEOTIDE SEQUENCE</scope>
</reference>
<sequence length="68" mass="7387">MEPPQNPYQTLIQACSLAGQERGGESSPPNLQYQATYLQHGGIPCQGRSMAKPHVNGDKNFFPTSLAQ</sequence>
<name>A0ABN9ECJ8_9NEOB</name>
<dbReference type="EMBL" id="CATNWA010015367">
    <property type="protein sequence ID" value="CAI9582504.1"/>
    <property type="molecule type" value="Genomic_DNA"/>
</dbReference>
<organism evidence="2 3">
    <name type="scientific">Staurois parvus</name>
    <dbReference type="NCBI Taxonomy" id="386267"/>
    <lineage>
        <taxon>Eukaryota</taxon>
        <taxon>Metazoa</taxon>
        <taxon>Chordata</taxon>
        <taxon>Craniata</taxon>
        <taxon>Vertebrata</taxon>
        <taxon>Euteleostomi</taxon>
        <taxon>Amphibia</taxon>
        <taxon>Batrachia</taxon>
        <taxon>Anura</taxon>
        <taxon>Neobatrachia</taxon>
        <taxon>Ranoidea</taxon>
        <taxon>Ranidae</taxon>
        <taxon>Staurois</taxon>
    </lineage>
</organism>
<dbReference type="Proteomes" id="UP001162483">
    <property type="component" value="Unassembled WGS sequence"/>
</dbReference>
<proteinExistence type="predicted"/>
<accession>A0ABN9ECJ8</accession>
<protein>
    <submittedName>
        <fullName evidence="2">Uncharacterized protein</fullName>
    </submittedName>
</protein>
<evidence type="ECO:0000313" key="3">
    <source>
        <dbReference type="Proteomes" id="UP001162483"/>
    </source>
</evidence>
<gene>
    <name evidence="2" type="ORF">SPARVUS_LOCUS9664142</name>
</gene>
<evidence type="ECO:0000256" key="1">
    <source>
        <dbReference type="SAM" id="MobiDB-lite"/>
    </source>
</evidence>
<keyword evidence="3" id="KW-1185">Reference proteome</keyword>
<feature type="region of interest" description="Disordered" evidence="1">
    <location>
        <begin position="48"/>
        <end position="68"/>
    </location>
</feature>
<evidence type="ECO:0000313" key="2">
    <source>
        <dbReference type="EMBL" id="CAI9582504.1"/>
    </source>
</evidence>